<proteinExistence type="predicted"/>
<dbReference type="Gramene" id="AET7Gv20890000.2">
    <property type="protein sequence ID" value="AET7Gv20890000.2"/>
    <property type="gene ID" value="AET7Gv20890000"/>
</dbReference>
<organism evidence="2 3">
    <name type="scientific">Aegilops tauschii subsp. strangulata</name>
    <name type="common">Goatgrass</name>
    <dbReference type="NCBI Taxonomy" id="200361"/>
    <lineage>
        <taxon>Eukaryota</taxon>
        <taxon>Viridiplantae</taxon>
        <taxon>Streptophyta</taxon>
        <taxon>Embryophyta</taxon>
        <taxon>Tracheophyta</taxon>
        <taxon>Spermatophyta</taxon>
        <taxon>Magnoliopsida</taxon>
        <taxon>Liliopsida</taxon>
        <taxon>Poales</taxon>
        <taxon>Poaceae</taxon>
        <taxon>BOP clade</taxon>
        <taxon>Pooideae</taxon>
        <taxon>Triticodae</taxon>
        <taxon>Triticeae</taxon>
        <taxon>Triticinae</taxon>
        <taxon>Aegilops</taxon>
    </lineage>
</organism>
<reference evidence="2" key="4">
    <citation type="submission" date="2019-03" db="UniProtKB">
        <authorList>
            <consortium name="EnsemblPlants"/>
        </authorList>
    </citation>
    <scope>IDENTIFICATION</scope>
</reference>
<reference evidence="3" key="2">
    <citation type="journal article" date="2017" name="Nat. Plants">
        <title>The Aegilops tauschii genome reveals multiple impacts of transposons.</title>
        <authorList>
            <person name="Zhao G."/>
            <person name="Zou C."/>
            <person name="Li K."/>
            <person name="Wang K."/>
            <person name="Li T."/>
            <person name="Gao L."/>
            <person name="Zhang X."/>
            <person name="Wang H."/>
            <person name="Yang Z."/>
            <person name="Liu X."/>
            <person name="Jiang W."/>
            <person name="Mao L."/>
            <person name="Kong X."/>
            <person name="Jiao Y."/>
            <person name="Jia J."/>
        </authorList>
    </citation>
    <scope>NUCLEOTIDE SEQUENCE [LARGE SCALE GENOMIC DNA]</scope>
    <source>
        <strain evidence="3">cv. AL8/78</strain>
    </source>
</reference>
<feature type="region of interest" description="Disordered" evidence="1">
    <location>
        <begin position="1"/>
        <end position="55"/>
    </location>
</feature>
<dbReference type="InterPro" id="IPR001611">
    <property type="entry name" value="Leu-rich_rpt"/>
</dbReference>
<evidence type="ECO:0000256" key="1">
    <source>
        <dbReference type="SAM" id="MobiDB-lite"/>
    </source>
</evidence>
<dbReference type="PANTHER" id="PTHR48009:SF10">
    <property type="entry name" value="OS11G0644100 PROTEIN"/>
    <property type="match status" value="1"/>
</dbReference>
<reference evidence="2" key="5">
    <citation type="journal article" date="2021" name="G3 (Bethesda)">
        <title>Aegilops tauschii genome assembly Aet v5.0 features greater sequence contiguity and improved annotation.</title>
        <authorList>
            <person name="Wang L."/>
            <person name="Zhu T."/>
            <person name="Rodriguez J.C."/>
            <person name="Deal K.R."/>
            <person name="Dubcovsky J."/>
            <person name="McGuire P.E."/>
            <person name="Lux T."/>
            <person name="Spannagl M."/>
            <person name="Mayer K.F.X."/>
            <person name="Baldrich P."/>
            <person name="Meyers B.C."/>
            <person name="Huo N."/>
            <person name="Gu Y.Q."/>
            <person name="Zhou H."/>
            <person name="Devos K.M."/>
            <person name="Bennetzen J.L."/>
            <person name="Unver T."/>
            <person name="Budak H."/>
            <person name="Gulick P.J."/>
            <person name="Galiba G."/>
            <person name="Kalapos B."/>
            <person name="Nelson D.R."/>
            <person name="Li P."/>
            <person name="You F.M."/>
            <person name="Luo M.C."/>
            <person name="Dvorak J."/>
        </authorList>
    </citation>
    <scope>NUCLEOTIDE SEQUENCE [LARGE SCALE GENOMIC DNA]</scope>
    <source>
        <strain evidence="2">cv. AL8/78</strain>
    </source>
</reference>
<name>A0A453SC99_AEGTS</name>
<dbReference type="AlphaFoldDB" id="A0A453SC99"/>
<dbReference type="InterPro" id="IPR053213">
    <property type="entry name" value="RLP29"/>
</dbReference>
<evidence type="ECO:0000313" key="2">
    <source>
        <dbReference type="EnsemblPlants" id="AET7Gv20890000.2"/>
    </source>
</evidence>
<dbReference type="Proteomes" id="UP000015105">
    <property type="component" value="Chromosome 7D"/>
</dbReference>
<dbReference type="SUPFAM" id="SSF52058">
    <property type="entry name" value="L domain-like"/>
    <property type="match status" value="1"/>
</dbReference>
<feature type="compositionally biased region" description="Low complexity" evidence="1">
    <location>
        <begin position="23"/>
        <end position="46"/>
    </location>
</feature>
<dbReference type="Gene3D" id="3.80.10.10">
    <property type="entry name" value="Ribonuclease Inhibitor"/>
    <property type="match status" value="1"/>
</dbReference>
<evidence type="ECO:0000313" key="3">
    <source>
        <dbReference type="Proteomes" id="UP000015105"/>
    </source>
</evidence>
<dbReference type="InterPro" id="IPR032675">
    <property type="entry name" value="LRR_dom_sf"/>
</dbReference>
<sequence length="227" mass="23774">MAGSSRWPSGTREPARRASRAHSPLPRSRVSPRLARSRSSPAAYPGGYPPPSLAGNRLSGRVGGVLRRLTRLSFLDLGGNWFSGEVPGEVFSFRIGYLQLRKNAFSGELRPAGWLPSGATVDLSHNALSGRVPAELASAAAVYLNGNKFAGAVPAEIVAAAEGGRMRVLFLQDNFLTGISVRGVPSSAAVCAHWNCVAPPPTVVAACPAKGGRGRRRPPAQCGGRRG</sequence>
<dbReference type="Pfam" id="PF00560">
    <property type="entry name" value="LRR_1"/>
    <property type="match status" value="1"/>
</dbReference>
<accession>A0A453SC99</accession>
<dbReference type="EnsemblPlants" id="AET7Gv20890000.2">
    <property type="protein sequence ID" value="AET7Gv20890000.2"/>
    <property type="gene ID" value="AET7Gv20890000"/>
</dbReference>
<reference evidence="2" key="3">
    <citation type="journal article" date="2017" name="Nature">
        <title>Genome sequence of the progenitor of the wheat D genome Aegilops tauschii.</title>
        <authorList>
            <person name="Luo M.C."/>
            <person name="Gu Y.Q."/>
            <person name="Puiu D."/>
            <person name="Wang H."/>
            <person name="Twardziok S.O."/>
            <person name="Deal K.R."/>
            <person name="Huo N."/>
            <person name="Zhu T."/>
            <person name="Wang L."/>
            <person name="Wang Y."/>
            <person name="McGuire P.E."/>
            <person name="Liu S."/>
            <person name="Long H."/>
            <person name="Ramasamy R.K."/>
            <person name="Rodriguez J.C."/>
            <person name="Van S.L."/>
            <person name="Yuan L."/>
            <person name="Wang Z."/>
            <person name="Xia Z."/>
            <person name="Xiao L."/>
            <person name="Anderson O.D."/>
            <person name="Ouyang S."/>
            <person name="Liang Y."/>
            <person name="Zimin A.V."/>
            <person name="Pertea G."/>
            <person name="Qi P."/>
            <person name="Bennetzen J.L."/>
            <person name="Dai X."/>
            <person name="Dawson M.W."/>
            <person name="Muller H.G."/>
            <person name="Kugler K."/>
            <person name="Rivarola-Duarte L."/>
            <person name="Spannagl M."/>
            <person name="Mayer K.F.X."/>
            <person name="Lu F.H."/>
            <person name="Bevan M.W."/>
            <person name="Leroy P."/>
            <person name="Li P."/>
            <person name="You F.M."/>
            <person name="Sun Q."/>
            <person name="Liu Z."/>
            <person name="Lyons E."/>
            <person name="Wicker T."/>
            <person name="Salzberg S.L."/>
            <person name="Devos K.M."/>
            <person name="Dvorak J."/>
        </authorList>
    </citation>
    <scope>NUCLEOTIDE SEQUENCE [LARGE SCALE GENOMIC DNA]</scope>
    <source>
        <strain evidence="2">cv. AL8/78</strain>
    </source>
</reference>
<dbReference type="PANTHER" id="PTHR48009">
    <property type="entry name" value="LEUCINE-RICH REPEAT (LRR) FAMILY PROTEIN"/>
    <property type="match status" value="1"/>
</dbReference>
<evidence type="ECO:0008006" key="4">
    <source>
        <dbReference type="Google" id="ProtNLM"/>
    </source>
</evidence>
<protein>
    <recommendedName>
        <fullName evidence="4">Leucine-rich repeat-containing N-terminal plant-type domain-containing protein</fullName>
    </recommendedName>
</protein>
<keyword evidence="3" id="KW-1185">Reference proteome</keyword>
<reference evidence="3" key="1">
    <citation type="journal article" date="2014" name="Science">
        <title>Ancient hybridizations among the ancestral genomes of bread wheat.</title>
        <authorList>
            <consortium name="International Wheat Genome Sequencing Consortium,"/>
            <person name="Marcussen T."/>
            <person name="Sandve S.R."/>
            <person name="Heier L."/>
            <person name="Spannagl M."/>
            <person name="Pfeifer M."/>
            <person name="Jakobsen K.S."/>
            <person name="Wulff B.B."/>
            <person name="Steuernagel B."/>
            <person name="Mayer K.F."/>
            <person name="Olsen O.A."/>
        </authorList>
    </citation>
    <scope>NUCLEOTIDE SEQUENCE [LARGE SCALE GENOMIC DNA]</scope>
    <source>
        <strain evidence="3">cv. AL8/78</strain>
    </source>
</reference>